<dbReference type="GO" id="GO:0046872">
    <property type="term" value="F:metal ion binding"/>
    <property type="evidence" value="ECO:0007669"/>
    <property type="project" value="UniProtKB-KW"/>
</dbReference>
<feature type="compositionally biased region" description="Pro residues" evidence="12">
    <location>
        <begin position="387"/>
        <end position="398"/>
    </location>
</feature>
<dbReference type="GO" id="GO:0005886">
    <property type="term" value="C:plasma membrane"/>
    <property type="evidence" value="ECO:0007669"/>
    <property type="project" value="UniProtKB-SubCell"/>
</dbReference>
<evidence type="ECO:0000256" key="6">
    <source>
        <dbReference type="ARBA" id="ARBA00022723"/>
    </source>
</evidence>
<evidence type="ECO:0000256" key="9">
    <source>
        <dbReference type="ARBA" id="ARBA00023004"/>
    </source>
</evidence>
<evidence type="ECO:0000256" key="2">
    <source>
        <dbReference type="ARBA" id="ARBA00010823"/>
    </source>
</evidence>
<sequence length="413" mass="45850">MGTETVPWRDTRKPLWPLALLVPALPFVAWSLWHATGGGWAWWLTPAIVFGVIPVVDLLIGDDRENPPEEAVPALQADGYYRWLTYLYLPAQYAALVLCCAVWTHGGLSWPAAAGLVATVGVVDGIAINTAHELGHKREKAERWLSKIALAPTGYGHFYVEHNRGHHTRVATPEDPASSRLGESFWAFWPRTVVGSLRSAWRLETSRFRLRGRSPWTHRNDILNAWVMTLVLYAVLAIAFGPGVLVFLALQAVVGFSLLEVVNYLEHYGLARRRTAAGRYEKVDPRHSWNSDRTVTNVFLFQLQRHSDHHANPLRRYQTLRSFDASPQLPAGYATMVVAALLPPVWRRVMDHRVLAHYGGDLELANVHPPARERLRRRAGGVAAPGPLSPAAPVPGPARGPRRGGPTRRSAGG</sequence>
<dbReference type="InterPro" id="IPR005804">
    <property type="entry name" value="FA_desaturase_dom"/>
</dbReference>
<evidence type="ECO:0000256" key="12">
    <source>
        <dbReference type="SAM" id="MobiDB-lite"/>
    </source>
</evidence>
<dbReference type="PANTHER" id="PTHR38674:SF1">
    <property type="entry name" value="ALKANE 1-MONOOXYGENASE 1"/>
    <property type="match status" value="1"/>
</dbReference>
<feature type="transmembrane region" description="Helical" evidence="13">
    <location>
        <begin position="40"/>
        <end position="60"/>
    </location>
</feature>
<comment type="similarity">
    <text evidence="2">Belongs to the fatty acid desaturase type 1 family. AlkB subfamily.</text>
</comment>
<evidence type="ECO:0000313" key="15">
    <source>
        <dbReference type="EMBL" id="SCF28537.1"/>
    </source>
</evidence>
<evidence type="ECO:0000256" key="11">
    <source>
        <dbReference type="ARBA" id="ARBA00023136"/>
    </source>
</evidence>
<evidence type="ECO:0000256" key="7">
    <source>
        <dbReference type="ARBA" id="ARBA00022989"/>
    </source>
</evidence>
<keyword evidence="5 13" id="KW-0812">Transmembrane</keyword>
<evidence type="ECO:0000256" key="3">
    <source>
        <dbReference type="ARBA" id="ARBA00022475"/>
    </source>
</evidence>
<comment type="subcellular location">
    <subcellularLocation>
        <location evidence="1">Cell inner membrane</location>
        <topology evidence="1">Multi-pass membrane protein</topology>
    </subcellularLocation>
</comment>
<feature type="domain" description="Fatty acid desaturase" evidence="14">
    <location>
        <begin position="109"/>
        <end position="336"/>
    </location>
</feature>
<keyword evidence="7 13" id="KW-1133">Transmembrane helix</keyword>
<name>A0A1C4Z6K3_9ACTN</name>
<keyword evidence="11 13" id="KW-0472">Membrane</keyword>
<keyword evidence="8" id="KW-0560">Oxidoreductase</keyword>
<keyword evidence="10 15" id="KW-0503">Monooxygenase</keyword>
<reference evidence="16" key="1">
    <citation type="submission" date="2016-06" db="EMBL/GenBank/DDBJ databases">
        <authorList>
            <person name="Varghese N."/>
            <person name="Submissions Spin"/>
        </authorList>
    </citation>
    <scope>NUCLEOTIDE SEQUENCE [LARGE SCALE GENOMIC DNA]</scope>
    <source>
        <strain evidence="16">DSM 45246</strain>
    </source>
</reference>
<evidence type="ECO:0000256" key="5">
    <source>
        <dbReference type="ARBA" id="ARBA00022692"/>
    </source>
</evidence>
<gene>
    <name evidence="15" type="ORF">GA0070214_11212</name>
</gene>
<dbReference type="GO" id="GO:0006629">
    <property type="term" value="P:lipid metabolic process"/>
    <property type="evidence" value="ECO:0007669"/>
    <property type="project" value="InterPro"/>
</dbReference>
<keyword evidence="4" id="KW-0997">Cell inner membrane</keyword>
<dbReference type="Pfam" id="PF00487">
    <property type="entry name" value="FA_desaturase"/>
    <property type="match status" value="1"/>
</dbReference>
<evidence type="ECO:0000256" key="4">
    <source>
        <dbReference type="ARBA" id="ARBA00022519"/>
    </source>
</evidence>
<keyword evidence="9" id="KW-0408">Iron</keyword>
<feature type="transmembrane region" description="Helical" evidence="13">
    <location>
        <begin position="80"/>
        <end position="104"/>
    </location>
</feature>
<dbReference type="CDD" id="cd03512">
    <property type="entry name" value="Alkane-hydroxylase"/>
    <property type="match status" value="1"/>
</dbReference>
<evidence type="ECO:0000256" key="8">
    <source>
        <dbReference type="ARBA" id="ARBA00023002"/>
    </source>
</evidence>
<dbReference type="RefSeq" id="WP_091269286.1">
    <property type="nucleotide sequence ID" value="NZ_FMCS01000012.1"/>
</dbReference>
<protein>
    <submittedName>
        <fullName evidence="15">Alkane 1-monooxygenase</fullName>
    </submittedName>
</protein>
<organism evidence="15 16">
    <name type="scientific">Micromonospora chaiyaphumensis</name>
    <dbReference type="NCBI Taxonomy" id="307119"/>
    <lineage>
        <taxon>Bacteria</taxon>
        <taxon>Bacillati</taxon>
        <taxon>Actinomycetota</taxon>
        <taxon>Actinomycetes</taxon>
        <taxon>Micromonosporales</taxon>
        <taxon>Micromonosporaceae</taxon>
        <taxon>Micromonospora</taxon>
    </lineage>
</organism>
<feature type="region of interest" description="Disordered" evidence="12">
    <location>
        <begin position="376"/>
        <end position="413"/>
    </location>
</feature>
<evidence type="ECO:0000256" key="13">
    <source>
        <dbReference type="SAM" id="Phobius"/>
    </source>
</evidence>
<proteinExistence type="inferred from homology"/>
<dbReference type="PANTHER" id="PTHR38674">
    <property type="entry name" value="ALKANE 1-MONOOXYGENASE 1"/>
    <property type="match status" value="1"/>
</dbReference>
<dbReference type="Proteomes" id="UP000199629">
    <property type="component" value="Unassembled WGS sequence"/>
</dbReference>
<keyword evidence="6" id="KW-0479">Metal-binding</keyword>
<dbReference type="GO" id="GO:0004497">
    <property type="term" value="F:monooxygenase activity"/>
    <property type="evidence" value="ECO:0007669"/>
    <property type="project" value="UniProtKB-KW"/>
</dbReference>
<feature type="transmembrane region" description="Helical" evidence="13">
    <location>
        <begin position="246"/>
        <end position="265"/>
    </location>
</feature>
<evidence type="ECO:0000259" key="14">
    <source>
        <dbReference type="Pfam" id="PF00487"/>
    </source>
</evidence>
<accession>A0A1C4Z6K3</accession>
<keyword evidence="16" id="KW-1185">Reference proteome</keyword>
<keyword evidence="3" id="KW-1003">Cell membrane</keyword>
<dbReference type="AlphaFoldDB" id="A0A1C4Z6K3"/>
<dbReference type="EMBL" id="FMCS01000012">
    <property type="protein sequence ID" value="SCF28537.1"/>
    <property type="molecule type" value="Genomic_DNA"/>
</dbReference>
<evidence type="ECO:0000256" key="1">
    <source>
        <dbReference type="ARBA" id="ARBA00004429"/>
    </source>
</evidence>
<feature type="transmembrane region" description="Helical" evidence="13">
    <location>
        <begin position="222"/>
        <end position="240"/>
    </location>
</feature>
<evidence type="ECO:0000313" key="16">
    <source>
        <dbReference type="Proteomes" id="UP000199629"/>
    </source>
</evidence>
<feature type="transmembrane region" description="Helical" evidence="13">
    <location>
        <begin position="15"/>
        <end position="34"/>
    </location>
</feature>
<dbReference type="InterPro" id="IPR033885">
    <property type="entry name" value="AlkB/XylM"/>
</dbReference>
<evidence type="ECO:0000256" key="10">
    <source>
        <dbReference type="ARBA" id="ARBA00023033"/>
    </source>
</evidence>